<keyword evidence="2" id="KW-0472">Membrane</keyword>
<keyword evidence="2" id="KW-1133">Transmembrane helix</keyword>
<feature type="transmembrane region" description="Helical" evidence="2">
    <location>
        <begin position="203"/>
        <end position="228"/>
    </location>
</feature>
<accession>A0A0L0DTG1</accession>
<feature type="transmembrane region" description="Helical" evidence="2">
    <location>
        <begin position="99"/>
        <end position="121"/>
    </location>
</feature>
<dbReference type="AlphaFoldDB" id="A0A0L0DTG1"/>
<evidence type="ECO:0000256" key="2">
    <source>
        <dbReference type="SAM" id="Phobius"/>
    </source>
</evidence>
<organism evidence="3 4">
    <name type="scientific">Thecamonas trahens ATCC 50062</name>
    <dbReference type="NCBI Taxonomy" id="461836"/>
    <lineage>
        <taxon>Eukaryota</taxon>
        <taxon>Apusozoa</taxon>
        <taxon>Apusomonadida</taxon>
        <taxon>Apusomonadidae</taxon>
        <taxon>Thecamonas</taxon>
    </lineage>
</organism>
<dbReference type="EMBL" id="GL349439">
    <property type="protein sequence ID" value="KNC55550.1"/>
    <property type="molecule type" value="Genomic_DNA"/>
</dbReference>
<evidence type="ECO:0000313" key="4">
    <source>
        <dbReference type="Proteomes" id="UP000054408"/>
    </source>
</evidence>
<sequence length="522" mass="54294">MVVVVLAAVWQPRAHTASRMAAALATWTGAVRGAQYIGVAQRLAPDAVGRIGGSVPGFQALIAGVMLQPHVLWEHRSECPDAAGWPPPPVWVEHLGMTLMPMVGAYLVGRIGTAIVAACAGSRPRTFGAPRGAAALFRGLLALGDIFLLPLTLNAADAVHCSNGLAGGASLRFPSLWCSLRLAGRQLSGPGDMSSGQGQYLTIVVSSGVALVVLLISLPLYHTFHIAVWSRLNSQLDGRLIGRGASRAWGHAALAAVGLLSLAAVAAVRPYKRRRETAVSIINSLLMAALMVAAIGAHDGSSVARLTRTSQASYGAVVQCAVALQIGVSIIGTVAAVIETTTLKCQRAPSTQRAALGVDIFGGDEPSSVWASEGSGPESDWLSDAPGVLQPATPVALLRQRAKLKTASPASPARHRPQFATPLMSELEQALAARRTLSRADREASARYFSPLSPPLSAVARMVARALRTGDSRSASGSMHTPAPILSRPAPPHFSDESGELEAWDGSDESGGYTSSTVLLSV</sequence>
<keyword evidence="4" id="KW-1185">Reference proteome</keyword>
<dbReference type="Proteomes" id="UP000054408">
    <property type="component" value="Unassembled WGS sequence"/>
</dbReference>
<feature type="transmembrane region" description="Helical" evidence="2">
    <location>
        <begin position="277"/>
        <end position="296"/>
    </location>
</feature>
<evidence type="ECO:0000313" key="3">
    <source>
        <dbReference type="EMBL" id="KNC55550.1"/>
    </source>
</evidence>
<feature type="transmembrane region" description="Helical" evidence="2">
    <location>
        <begin position="248"/>
        <end position="268"/>
    </location>
</feature>
<feature type="region of interest" description="Disordered" evidence="1">
    <location>
        <begin position="469"/>
        <end position="522"/>
    </location>
</feature>
<gene>
    <name evidence="3" type="ORF">AMSG_01813</name>
</gene>
<feature type="compositionally biased region" description="Polar residues" evidence="1">
    <location>
        <begin position="512"/>
        <end position="522"/>
    </location>
</feature>
<feature type="transmembrane region" description="Helical" evidence="2">
    <location>
        <begin position="316"/>
        <end position="338"/>
    </location>
</feature>
<feature type="compositionally biased region" description="Acidic residues" evidence="1">
    <location>
        <begin position="497"/>
        <end position="508"/>
    </location>
</feature>
<dbReference type="RefSeq" id="XP_013761324.1">
    <property type="nucleotide sequence ID" value="XM_013905870.1"/>
</dbReference>
<evidence type="ECO:0000256" key="1">
    <source>
        <dbReference type="SAM" id="MobiDB-lite"/>
    </source>
</evidence>
<keyword evidence="2" id="KW-0812">Transmembrane</keyword>
<reference evidence="3 4" key="1">
    <citation type="submission" date="2010-05" db="EMBL/GenBank/DDBJ databases">
        <title>The Genome Sequence of Thecamonas trahens ATCC 50062.</title>
        <authorList>
            <consortium name="The Broad Institute Genome Sequencing Platform"/>
            <person name="Russ C."/>
            <person name="Cuomo C."/>
            <person name="Shea T."/>
            <person name="Young S.K."/>
            <person name="Zeng Q."/>
            <person name="Koehrsen M."/>
            <person name="Haas B."/>
            <person name="Borodovsky M."/>
            <person name="Guigo R."/>
            <person name="Alvarado L."/>
            <person name="Berlin A."/>
            <person name="Bochicchio J."/>
            <person name="Borenstein D."/>
            <person name="Chapman S."/>
            <person name="Chen Z."/>
            <person name="Freedman E."/>
            <person name="Gellesch M."/>
            <person name="Goldberg J."/>
            <person name="Griggs A."/>
            <person name="Gujja S."/>
            <person name="Heilman E."/>
            <person name="Heiman D."/>
            <person name="Hepburn T."/>
            <person name="Howarth C."/>
            <person name="Jen D."/>
            <person name="Larson L."/>
            <person name="Mehta T."/>
            <person name="Park D."/>
            <person name="Pearson M."/>
            <person name="Roberts A."/>
            <person name="Saif S."/>
            <person name="Shenoy N."/>
            <person name="Sisk P."/>
            <person name="Stolte C."/>
            <person name="Sykes S."/>
            <person name="Thomson T."/>
            <person name="Walk T."/>
            <person name="White J."/>
            <person name="Yandava C."/>
            <person name="Burger G."/>
            <person name="Gray M.W."/>
            <person name="Holland P.W.H."/>
            <person name="King N."/>
            <person name="Lang F.B.F."/>
            <person name="Roger A.J."/>
            <person name="Ruiz-Trillo I."/>
            <person name="Lander E."/>
            <person name="Nusbaum C."/>
        </authorList>
    </citation>
    <scope>NUCLEOTIDE SEQUENCE [LARGE SCALE GENOMIC DNA]</scope>
    <source>
        <strain evidence="3 4">ATCC 50062</strain>
    </source>
</reference>
<protein>
    <submittedName>
        <fullName evidence="3">Uncharacterized protein</fullName>
    </submittedName>
</protein>
<name>A0A0L0DTG1_THETB</name>
<dbReference type="GeneID" id="25561541"/>
<proteinExistence type="predicted"/>